<evidence type="ECO:0000259" key="3">
    <source>
        <dbReference type="Pfam" id="PF01926"/>
    </source>
</evidence>
<reference evidence="4 5" key="1">
    <citation type="submission" date="2014-04" db="EMBL/GenBank/DDBJ databases">
        <title>Evolutionary Origins and Diversification of the Mycorrhizal Mutualists.</title>
        <authorList>
            <consortium name="DOE Joint Genome Institute"/>
            <consortium name="Mycorrhizal Genomics Consortium"/>
            <person name="Kohler A."/>
            <person name="Kuo A."/>
            <person name="Nagy L.G."/>
            <person name="Floudas D."/>
            <person name="Copeland A."/>
            <person name="Barry K.W."/>
            <person name="Cichocki N."/>
            <person name="Veneault-Fourrey C."/>
            <person name="LaButti K."/>
            <person name="Lindquist E.A."/>
            <person name="Lipzen A."/>
            <person name="Lundell T."/>
            <person name="Morin E."/>
            <person name="Murat C."/>
            <person name="Riley R."/>
            <person name="Ohm R."/>
            <person name="Sun H."/>
            <person name="Tunlid A."/>
            <person name="Henrissat B."/>
            <person name="Grigoriev I.V."/>
            <person name="Hibbett D.S."/>
            <person name="Martin F."/>
        </authorList>
    </citation>
    <scope>NUCLEOTIDE SEQUENCE [LARGE SCALE GENOMIC DNA]</scope>
    <source>
        <strain evidence="4 5">FD-317 M1</strain>
    </source>
</reference>
<protein>
    <recommendedName>
        <fullName evidence="3">G domain-containing protein</fullName>
    </recommendedName>
</protein>
<feature type="domain" description="G" evidence="3">
    <location>
        <begin position="34"/>
        <end position="100"/>
    </location>
</feature>
<dbReference type="GO" id="GO:0005525">
    <property type="term" value="F:GTP binding"/>
    <property type="evidence" value="ECO:0007669"/>
    <property type="project" value="InterPro"/>
</dbReference>
<proteinExistence type="predicted"/>
<feature type="coiled-coil region" evidence="1">
    <location>
        <begin position="245"/>
        <end position="373"/>
    </location>
</feature>
<keyword evidence="1" id="KW-0175">Coiled coil</keyword>
<feature type="region of interest" description="Disordered" evidence="2">
    <location>
        <begin position="1"/>
        <end position="31"/>
    </location>
</feature>
<feature type="compositionally biased region" description="Basic and acidic residues" evidence="2">
    <location>
        <begin position="1"/>
        <end position="11"/>
    </location>
</feature>
<dbReference type="InterPro" id="IPR006073">
    <property type="entry name" value="GTP-bd"/>
</dbReference>
<accession>A0A0D0C471</accession>
<organism evidence="4 5">
    <name type="scientific">Collybiopsis luxurians FD-317 M1</name>
    <dbReference type="NCBI Taxonomy" id="944289"/>
    <lineage>
        <taxon>Eukaryota</taxon>
        <taxon>Fungi</taxon>
        <taxon>Dikarya</taxon>
        <taxon>Basidiomycota</taxon>
        <taxon>Agaricomycotina</taxon>
        <taxon>Agaricomycetes</taxon>
        <taxon>Agaricomycetidae</taxon>
        <taxon>Agaricales</taxon>
        <taxon>Marasmiineae</taxon>
        <taxon>Omphalotaceae</taxon>
        <taxon>Collybiopsis</taxon>
        <taxon>Collybiopsis luxurians</taxon>
    </lineage>
</organism>
<evidence type="ECO:0000256" key="1">
    <source>
        <dbReference type="SAM" id="Coils"/>
    </source>
</evidence>
<dbReference type="AlphaFoldDB" id="A0A0D0C471"/>
<evidence type="ECO:0000313" key="4">
    <source>
        <dbReference type="EMBL" id="KIK57234.1"/>
    </source>
</evidence>
<gene>
    <name evidence="4" type="ORF">GYMLUDRAFT_46492</name>
</gene>
<dbReference type="EMBL" id="KN834792">
    <property type="protein sequence ID" value="KIK57234.1"/>
    <property type="molecule type" value="Genomic_DNA"/>
</dbReference>
<evidence type="ECO:0000256" key="2">
    <source>
        <dbReference type="SAM" id="MobiDB-lite"/>
    </source>
</evidence>
<sequence>MASRPRNKENFDNYPDQDPDSSHESSAEDDDVVIAVMGSTGSGKSSFIKLLSGDQTVKTGDSLESETIDVQQVSFQDEQTGHRIILVDTPGFDDSRDGMSDTEVLRKITGFLLDEYDNKRKLNGLIYIHSIASTRFSGQSVRNLKMFKSLCGSETYKNVVVLTTFWDDKSAQTMGEKREEELKSKFCKPLADGGATFMRHDRTIPSTQKVLQYILTLVPTNVQITKEIREEGKALENTTAGSVRSAEVNQLIIQHKAEISELQAQLQLMIESRDEMREQLAKETADMQRKLERLENEKAELSMGLDNEKQARQKLEQKARQEKDAQIAAVKGMEDKFDALERKRLEEEYERKLNAERIARKDAEEKLRRKEDVKGWGKLGLELAEDIPLVPNAIAKPFLGTLGAGVDLLSRNARRKRQQSQK</sequence>
<keyword evidence="5" id="KW-1185">Reference proteome</keyword>
<evidence type="ECO:0000313" key="5">
    <source>
        <dbReference type="Proteomes" id="UP000053593"/>
    </source>
</evidence>
<dbReference type="HOGENOM" id="CLU_018003_1_0_1"/>
<dbReference type="InterPro" id="IPR027417">
    <property type="entry name" value="P-loop_NTPase"/>
</dbReference>
<dbReference type="Proteomes" id="UP000053593">
    <property type="component" value="Unassembled WGS sequence"/>
</dbReference>
<dbReference type="CDD" id="cd00882">
    <property type="entry name" value="Ras_like_GTPase"/>
    <property type="match status" value="1"/>
</dbReference>
<dbReference type="OrthoDB" id="8954335at2759"/>
<dbReference type="Gene3D" id="3.40.50.300">
    <property type="entry name" value="P-loop containing nucleotide triphosphate hydrolases"/>
    <property type="match status" value="1"/>
</dbReference>
<name>A0A0D0C471_9AGAR</name>
<dbReference type="SUPFAM" id="SSF52540">
    <property type="entry name" value="P-loop containing nucleoside triphosphate hydrolases"/>
    <property type="match status" value="1"/>
</dbReference>
<dbReference type="Pfam" id="PF01926">
    <property type="entry name" value="MMR_HSR1"/>
    <property type="match status" value="1"/>
</dbReference>